<evidence type="ECO:0000259" key="3">
    <source>
        <dbReference type="PROSITE" id="PS50090"/>
    </source>
</evidence>
<organism evidence="4 5">
    <name type="scientific">Brassica oleracea var. oleracea</name>
    <dbReference type="NCBI Taxonomy" id="109376"/>
    <lineage>
        <taxon>Eukaryota</taxon>
        <taxon>Viridiplantae</taxon>
        <taxon>Streptophyta</taxon>
        <taxon>Embryophyta</taxon>
        <taxon>Tracheophyta</taxon>
        <taxon>Spermatophyta</taxon>
        <taxon>Magnoliopsida</taxon>
        <taxon>eudicotyledons</taxon>
        <taxon>Gunneridae</taxon>
        <taxon>Pentapetalae</taxon>
        <taxon>rosids</taxon>
        <taxon>malvids</taxon>
        <taxon>Brassicales</taxon>
        <taxon>Brassicaceae</taxon>
        <taxon>Brassiceae</taxon>
        <taxon>Brassica</taxon>
    </lineage>
</organism>
<evidence type="ECO:0000256" key="2">
    <source>
        <dbReference type="SAM" id="Phobius"/>
    </source>
</evidence>
<evidence type="ECO:0000313" key="4">
    <source>
        <dbReference type="EnsemblPlants" id="Bo8g094740.1"/>
    </source>
</evidence>
<accession>A0A0D3DUH2</accession>
<feature type="region of interest" description="Disordered" evidence="1">
    <location>
        <begin position="40"/>
        <end position="64"/>
    </location>
</feature>
<feature type="compositionally biased region" description="Polar residues" evidence="1">
    <location>
        <begin position="40"/>
        <end position="52"/>
    </location>
</feature>
<dbReference type="Gramene" id="Bo8g094740.1">
    <property type="protein sequence ID" value="Bo8g094740.1"/>
    <property type="gene ID" value="Bo8g094740"/>
</dbReference>
<name>A0A0D3DUH2_BRAOL</name>
<feature type="domain" description="Myb-like" evidence="3">
    <location>
        <begin position="56"/>
        <end position="127"/>
    </location>
</feature>
<reference evidence="4 5" key="1">
    <citation type="journal article" date="2014" name="Genome Biol.">
        <title>Transcriptome and methylome profiling reveals relics of genome dominance in the mesopolyploid Brassica oleracea.</title>
        <authorList>
            <person name="Parkin I.A."/>
            <person name="Koh C."/>
            <person name="Tang H."/>
            <person name="Robinson S.J."/>
            <person name="Kagale S."/>
            <person name="Clarke W.E."/>
            <person name="Town C.D."/>
            <person name="Nixon J."/>
            <person name="Krishnakumar V."/>
            <person name="Bidwell S.L."/>
            <person name="Denoeud F."/>
            <person name="Belcram H."/>
            <person name="Links M.G."/>
            <person name="Just J."/>
            <person name="Clarke C."/>
            <person name="Bender T."/>
            <person name="Huebert T."/>
            <person name="Mason A.S."/>
            <person name="Pires J.C."/>
            <person name="Barker G."/>
            <person name="Moore J."/>
            <person name="Walley P.G."/>
            <person name="Manoli S."/>
            <person name="Batley J."/>
            <person name="Edwards D."/>
            <person name="Nelson M.N."/>
            <person name="Wang X."/>
            <person name="Paterson A.H."/>
            <person name="King G."/>
            <person name="Bancroft I."/>
            <person name="Chalhoub B."/>
            <person name="Sharpe A.G."/>
        </authorList>
    </citation>
    <scope>NUCLEOTIDE SEQUENCE</scope>
    <source>
        <strain evidence="4 5">cv. TO1000</strain>
    </source>
</reference>
<dbReference type="PANTHER" id="PTHR45023">
    <property type="match status" value="1"/>
</dbReference>
<keyword evidence="2" id="KW-0812">Transmembrane</keyword>
<reference evidence="4" key="2">
    <citation type="submission" date="2015-03" db="UniProtKB">
        <authorList>
            <consortium name="EnsemblPlants"/>
        </authorList>
    </citation>
    <scope>IDENTIFICATION</scope>
</reference>
<dbReference type="HOGENOM" id="CLU_555941_0_0_1"/>
<keyword evidence="5" id="KW-1185">Reference proteome</keyword>
<dbReference type="EnsemblPlants" id="Bo8g094740.1">
    <property type="protein sequence ID" value="Bo8g094740.1"/>
    <property type="gene ID" value="Bo8g094740"/>
</dbReference>
<dbReference type="STRING" id="109376.A0A0D3DUH2"/>
<feature type="compositionally biased region" description="Basic and acidic residues" evidence="1">
    <location>
        <begin position="182"/>
        <end position="193"/>
    </location>
</feature>
<dbReference type="InterPro" id="IPR001005">
    <property type="entry name" value="SANT/Myb"/>
</dbReference>
<keyword evidence="2" id="KW-0472">Membrane</keyword>
<feature type="region of interest" description="Disordered" evidence="1">
    <location>
        <begin position="171"/>
        <end position="193"/>
    </location>
</feature>
<evidence type="ECO:0000256" key="1">
    <source>
        <dbReference type="SAM" id="MobiDB-lite"/>
    </source>
</evidence>
<sequence>MDSSNSFTQSSGFLELLSSQQCDPVSQSIALGSSKVPIFSSQWTNNAPTQAEETTEDRRGKRNWSQKEDVVLISAWLNTSKDSVIGNEQKAGSFWKRVGAYFNASPQLVGMADREVGNCKQRWSKISDQVSKFVGSLHAATSQQSSGQNDNDVMKLANEIYHHDYSAKKDGSQAYVQSSSHGDQEEARPEGVKKAKARLKAQMSAKEMEATSSKPVEKLEKLQEMFEIRKHDHELKKQDFEMKEKLNKQHMLETLLAKKEPLSEIEMALKNKLISDMFFELEFCTWYYGLRRLGKRWFQTKYALEKLFGLTVPLQEKLEKLFYCCIVRTLFDKDKEILVFFISCIKVLPFKDQTKPTSGSWWFALKLHWSTRNFEKVVALACIQVMDVGERNNRKNVNFNRPPAMVLENSKHELRRTQKRLMIPASYFSLKSLVLLVGLTASMLILPLVLPPLPPPPFMLLLIPIGIMVLLVVLAFMPSYSKAKDVTCTFM</sequence>
<protein>
    <recommendedName>
        <fullName evidence="3">Myb-like domain-containing protein</fullName>
    </recommendedName>
</protein>
<dbReference type="AlphaFoldDB" id="A0A0D3DUH2"/>
<dbReference type="Proteomes" id="UP000032141">
    <property type="component" value="Chromosome C8"/>
</dbReference>
<dbReference type="PANTHER" id="PTHR45023:SF4">
    <property type="entry name" value="GLYCINE-RICH PROTEIN-RELATED"/>
    <property type="match status" value="1"/>
</dbReference>
<evidence type="ECO:0000313" key="5">
    <source>
        <dbReference type="Proteomes" id="UP000032141"/>
    </source>
</evidence>
<dbReference type="eggNOG" id="ENOG502S88Z">
    <property type="taxonomic scope" value="Eukaryota"/>
</dbReference>
<feature type="transmembrane region" description="Helical" evidence="2">
    <location>
        <begin position="458"/>
        <end position="477"/>
    </location>
</feature>
<dbReference type="PROSITE" id="PS50090">
    <property type="entry name" value="MYB_LIKE"/>
    <property type="match status" value="1"/>
</dbReference>
<keyword evidence="2" id="KW-1133">Transmembrane helix</keyword>
<feature type="transmembrane region" description="Helical" evidence="2">
    <location>
        <begin position="425"/>
        <end position="446"/>
    </location>
</feature>
<proteinExistence type="predicted"/>